<dbReference type="InterPro" id="IPR021858">
    <property type="entry name" value="Fun_TF"/>
</dbReference>
<dbReference type="OrthoDB" id="5319341at2759"/>
<sequence length="565" mass="63172">MSGSPRPNNRVRKTKGKGLRTRTGWCVAQSDFSIANRATPVTLTQNSGANNEPDPSTLPQAEPLTAREPSSQEADDYEITLSENVATTDIDETPLIYYDEHNVNQNIQLSANDNFSLPALEPAALNTTSPASTASGNLYSAEVAPWRWLDLLRRDATVSDDYQSGGCYLGPEHDNNAHQQVATGQMGFDCATIPEVYMRQGDAYNIKGQLELSGSERILLRHFVDNISSWFDLTDRDASFTTSVPAMALHNRGLMLAILALSSRHQSLLTGPETSSRIDRTVAVQYYNETLQYLQIAMKMPEYLKSEELLATVLLISTYEMIDGLGSGWERHLKGVFWIQRSQLIHGESGGLRQAIWWAWLRQDIWAAFRGGRVILSFYTLKKDCAELDRWELINRVVWLLGQCISFGSDAEVEAGRTNVQQRIHRAAFLTSRLDEWSIYFAIHRKELPADCVAVQIYYFARIMLAVHSPAVSGLKELERQRQTLDNAIDQIGGIACTTSDTSATIISTQCLFAAGLNLRDSVKREHIVRLLRSHQARTGWPVTDLAEDLQAEWAMDASPVQARS</sequence>
<dbReference type="EMBL" id="CAINUL010000015">
    <property type="protein sequence ID" value="CAD0112266.1"/>
    <property type="molecule type" value="Genomic_DNA"/>
</dbReference>
<dbReference type="Pfam" id="PF11951">
    <property type="entry name" value="Fungal_trans_2"/>
    <property type="match status" value="1"/>
</dbReference>
<protein>
    <recommendedName>
        <fullName evidence="6">Transcription factor domain-containing protein</fullName>
    </recommendedName>
</protein>
<evidence type="ECO:0000313" key="5">
    <source>
        <dbReference type="Proteomes" id="UP000745764"/>
    </source>
</evidence>
<accession>A0A9N8PTK8</accession>
<comment type="caution">
    <text evidence="4">The sequence shown here is derived from an EMBL/GenBank/DDBJ whole genome shotgun (WGS) entry which is preliminary data.</text>
</comment>
<gene>
    <name evidence="4" type="ORF">AWRI4620_LOCUS6521</name>
</gene>
<evidence type="ECO:0000256" key="2">
    <source>
        <dbReference type="ARBA" id="ARBA00023242"/>
    </source>
</evidence>
<comment type="subcellular location">
    <subcellularLocation>
        <location evidence="1">Nucleus</location>
    </subcellularLocation>
</comment>
<evidence type="ECO:0000313" key="4">
    <source>
        <dbReference type="EMBL" id="CAD0112266.1"/>
    </source>
</evidence>
<dbReference type="AlphaFoldDB" id="A0A9N8PTK8"/>
<name>A0A9N8PTK8_9PEZI</name>
<dbReference type="GO" id="GO:0003700">
    <property type="term" value="F:DNA-binding transcription factor activity"/>
    <property type="evidence" value="ECO:0007669"/>
    <property type="project" value="TreeGrafter"/>
</dbReference>
<proteinExistence type="predicted"/>
<dbReference type="PANTHER" id="PTHR37534:SF3">
    <property type="entry name" value="ZN(II)2CYS6 TRANSCRIPTION FACTOR (EUROFUNG)"/>
    <property type="match status" value="1"/>
</dbReference>
<evidence type="ECO:0000256" key="1">
    <source>
        <dbReference type="ARBA" id="ARBA00004123"/>
    </source>
</evidence>
<feature type="region of interest" description="Disordered" evidence="3">
    <location>
        <begin position="36"/>
        <end position="75"/>
    </location>
</feature>
<keyword evidence="5" id="KW-1185">Reference proteome</keyword>
<dbReference type="PANTHER" id="PTHR37534">
    <property type="entry name" value="TRANSCRIPTIONAL ACTIVATOR PROTEIN UGA3"/>
    <property type="match status" value="1"/>
</dbReference>
<feature type="compositionally biased region" description="Basic residues" evidence="3">
    <location>
        <begin position="9"/>
        <end position="20"/>
    </location>
</feature>
<dbReference type="CDD" id="cd12148">
    <property type="entry name" value="fungal_TF_MHR"/>
    <property type="match status" value="1"/>
</dbReference>
<evidence type="ECO:0000256" key="3">
    <source>
        <dbReference type="SAM" id="MobiDB-lite"/>
    </source>
</evidence>
<evidence type="ECO:0008006" key="6">
    <source>
        <dbReference type="Google" id="ProtNLM"/>
    </source>
</evidence>
<feature type="region of interest" description="Disordered" evidence="3">
    <location>
        <begin position="1"/>
        <end position="22"/>
    </location>
</feature>
<feature type="compositionally biased region" description="Polar residues" evidence="3">
    <location>
        <begin position="39"/>
        <end position="59"/>
    </location>
</feature>
<reference evidence="4" key="1">
    <citation type="submission" date="2020-06" db="EMBL/GenBank/DDBJ databases">
        <authorList>
            <person name="Onetto C."/>
        </authorList>
    </citation>
    <scope>NUCLEOTIDE SEQUENCE</scope>
</reference>
<dbReference type="Proteomes" id="UP000745764">
    <property type="component" value="Unassembled WGS sequence"/>
</dbReference>
<organism evidence="4 5">
    <name type="scientific">Aureobasidium uvarum</name>
    <dbReference type="NCBI Taxonomy" id="2773716"/>
    <lineage>
        <taxon>Eukaryota</taxon>
        <taxon>Fungi</taxon>
        <taxon>Dikarya</taxon>
        <taxon>Ascomycota</taxon>
        <taxon>Pezizomycotina</taxon>
        <taxon>Dothideomycetes</taxon>
        <taxon>Dothideomycetidae</taxon>
        <taxon>Dothideales</taxon>
        <taxon>Saccotheciaceae</taxon>
        <taxon>Aureobasidium</taxon>
    </lineage>
</organism>
<dbReference type="GO" id="GO:0045944">
    <property type="term" value="P:positive regulation of transcription by RNA polymerase II"/>
    <property type="evidence" value="ECO:0007669"/>
    <property type="project" value="TreeGrafter"/>
</dbReference>
<keyword evidence="2" id="KW-0539">Nucleus</keyword>
<dbReference type="GO" id="GO:0005634">
    <property type="term" value="C:nucleus"/>
    <property type="evidence" value="ECO:0007669"/>
    <property type="project" value="UniProtKB-SubCell"/>
</dbReference>
<dbReference type="GO" id="GO:0000976">
    <property type="term" value="F:transcription cis-regulatory region binding"/>
    <property type="evidence" value="ECO:0007669"/>
    <property type="project" value="TreeGrafter"/>
</dbReference>